<keyword evidence="1" id="KW-0175">Coiled coil</keyword>
<evidence type="ECO:0000256" key="1">
    <source>
        <dbReference type="SAM" id="Coils"/>
    </source>
</evidence>
<sequence length="1022" mass="110169">MANKLIEELIIKVKQQGAKPTEKAITGVGEAFDTAKKNVNAFNSASERVPKYLKKIEESADRAAKSMGKVKFTMDSTTIEASLGRIEGSLEALIGESHDLYDAMAKMNNNLITLFQNMSTELGADLERVEDGLIDVRKESGKTNEALGKVGKGAKKAGRGLANSNRQGRNQARTFADLAKFAGPLPLLYANIAANVFALSEAFRILTEGEQLNRLEEVGKIVGSQIGAPVQFTASKMQELTGQTLSYGEALRNAAAAASYGFDSEQIEQLTMAARRASIALGVDMQDAMNRVIRGTSKLEIELLDELGITTKLTTAYQNYAQKLGVSAQSLNSYQQRAALVNEINAQSIEKFGDLDEMLRDGAPWERFGANAGTAFQTFSKNLASATDGMATFFNDWLFGEKTLSEANTKAQLLGETLSRAFREDTRSGMVGGLVQLRDLTTQYKGELDEVLASMANPKPGQSIDDLSTKAGFLRSAITRLKIASQEYSLESVKDLDKADAAYRNLSATVKGSVQSYETSLATIKGQSAAYEKLYSDVENMQKAYYQLKEADPAFDAAEALTKLGFKSEAAMNSAVKLARTYRDTNRELAVFAKTQAEAEVQGRYSGKEPEAVKLGLLKEQQLLYTKLLVDQQRLGASSVATAKTSAEIAKIVSQTIDTQVALVDVHTKELDTQTRLNMALQPELLIKKDLLSNEKTRLANLQLIQGTHKEQEQSLNRIKQLENEILAAQVAQSNAMMDSALGNLASFAPGIDQMTSSINGLAMSFNNMGQSSMTATQMVSSGLNAFQGLLSYSSNQAIQAVDAQIAAEQKRDGKSKESVAKINALEKKKIEQQKKAAKQQILISTAVAVMNAAANPWPVPAIPLMATAALAGGLAYQQASSASSNLVSSASGNTQASLTLGDRSNQVDVSQSASRGELAYIRNESGTGSMQSFTPRANGGIGIPGNSLVVGEHGPEVITPLEPIQAYSAEESRAMGGGYTDNRQLVVQAIDTQSIMDRADDIFNAWDDAAYQRGMNSDRLR</sequence>
<accession>A0A2H5BGX9</accession>
<keyword evidence="4" id="KW-1185">Reference proteome</keyword>
<feature type="coiled-coil region" evidence="1">
    <location>
        <begin position="705"/>
        <end position="732"/>
    </location>
</feature>
<evidence type="ECO:0000259" key="2">
    <source>
        <dbReference type="Pfam" id="PF24164"/>
    </source>
</evidence>
<dbReference type="Pfam" id="PF24164">
    <property type="entry name" value="TMP_N"/>
    <property type="match status" value="1"/>
</dbReference>
<evidence type="ECO:0000313" key="3">
    <source>
        <dbReference type="EMBL" id="AUG85234.1"/>
    </source>
</evidence>
<dbReference type="EMBL" id="MG649967">
    <property type="protein sequence ID" value="AUG85234.1"/>
    <property type="molecule type" value="Genomic_DNA"/>
</dbReference>
<gene>
    <name evidence="3" type="ORF">THALASSA_32</name>
</gene>
<organism evidence="3 4">
    <name type="scientific">Vibrio phage Thalassa</name>
    <dbReference type="NCBI Taxonomy" id="2570301"/>
    <lineage>
        <taxon>Viruses</taxon>
        <taxon>Duplodnaviria</taxon>
        <taxon>Heunggongvirae</taxon>
        <taxon>Uroviricota</taxon>
        <taxon>Caudoviricetes</taxon>
        <taxon>Demerecviridae</taxon>
        <taxon>Ermolyevavirinae</taxon>
        <taxon>Thalassavirus</taxon>
        <taxon>Thalassavirus thalassa</taxon>
    </lineage>
</organism>
<proteinExistence type="predicted"/>
<evidence type="ECO:0000313" key="4">
    <source>
        <dbReference type="Proteomes" id="UP000240962"/>
    </source>
</evidence>
<feature type="domain" description="Tape measure protein PB2 N-terminal" evidence="2">
    <location>
        <begin position="1"/>
        <end position="80"/>
    </location>
</feature>
<dbReference type="Proteomes" id="UP000240962">
    <property type="component" value="Segment"/>
</dbReference>
<protein>
    <submittedName>
        <fullName evidence="3">Pore-forming tail tip protein</fullName>
    </submittedName>
</protein>
<name>A0A2H5BGX9_9CAUD</name>
<reference evidence="4" key="1">
    <citation type="submission" date="2017-12" db="EMBL/GenBank/DDBJ databases">
        <authorList>
            <person name="Page C.L."/>
            <person name="McFadden E.F."/>
            <person name="Syed A.X."/>
            <person name="Lafty E.M."/>
            <person name="Hyatt D.A."/>
            <person name="Farronato D.M."/>
            <person name="Dong S.Z."/>
            <person name="Apostolopoulos E.L."/>
            <person name="Broussard G.W."/>
        </authorList>
    </citation>
    <scope>NUCLEOTIDE SEQUENCE [LARGE SCALE GENOMIC DNA]</scope>
</reference>
<dbReference type="InterPro" id="IPR056207">
    <property type="entry name" value="TMP_PB2_N"/>
</dbReference>